<sequence>MSRSSRSREPVKVVIINTEYIETDAMSFKSVVQRLTGKDAPSPTTSPRKKLLAAGGGGRRVGDGGGGGGGGGGGSKMLNKGMSFRDLDTLLLDLPTMDDIYQFCVE</sequence>
<feature type="compositionally biased region" description="Gly residues" evidence="1">
    <location>
        <begin position="54"/>
        <end position="75"/>
    </location>
</feature>
<dbReference type="AlphaFoldDB" id="A0AAD8LF76"/>
<accession>A0AAD8LF76</accession>
<evidence type="ECO:0000313" key="3">
    <source>
        <dbReference type="EMBL" id="KAK1439704.1"/>
    </source>
</evidence>
<comment type="caution">
    <text evidence="3">The sequence shown here is derived from an EMBL/GenBank/DDBJ whole genome shotgun (WGS) entry which is preliminary data.</text>
</comment>
<protein>
    <recommendedName>
        <fullName evidence="2">VQ domain-containing protein</fullName>
    </recommendedName>
</protein>
<dbReference type="EMBL" id="JAUHHV010000001">
    <property type="protein sequence ID" value="KAK1439704.1"/>
    <property type="molecule type" value="Genomic_DNA"/>
</dbReference>
<dbReference type="InterPro" id="IPR008889">
    <property type="entry name" value="VQ"/>
</dbReference>
<dbReference type="PANTHER" id="PTHR34777">
    <property type="entry name" value="VQ MOTIF-CONTAINING PROTEIN 10"/>
    <property type="match status" value="1"/>
</dbReference>
<feature type="region of interest" description="Disordered" evidence="1">
    <location>
        <begin position="35"/>
        <end position="76"/>
    </location>
</feature>
<reference evidence="3" key="1">
    <citation type="journal article" date="2023" name="bioRxiv">
        <title>Improved chromosome-level genome assembly for marigold (Tagetes erecta).</title>
        <authorList>
            <person name="Jiang F."/>
            <person name="Yuan L."/>
            <person name="Wang S."/>
            <person name="Wang H."/>
            <person name="Xu D."/>
            <person name="Wang A."/>
            <person name="Fan W."/>
        </authorList>
    </citation>
    <scope>NUCLEOTIDE SEQUENCE</scope>
    <source>
        <strain evidence="3">WSJ</strain>
        <tissue evidence="3">Leaf</tissue>
    </source>
</reference>
<evidence type="ECO:0000259" key="2">
    <source>
        <dbReference type="Pfam" id="PF05678"/>
    </source>
</evidence>
<feature type="domain" description="VQ" evidence="2">
    <location>
        <begin position="15"/>
        <end position="42"/>
    </location>
</feature>
<name>A0AAD8LF76_TARER</name>
<dbReference type="Proteomes" id="UP001229421">
    <property type="component" value="Unassembled WGS sequence"/>
</dbReference>
<dbReference type="PANTHER" id="PTHR34777:SF1">
    <property type="entry name" value="VQ MOTIF-CONTAINING PROTEIN 10"/>
    <property type="match status" value="1"/>
</dbReference>
<keyword evidence="4" id="KW-1185">Reference proteome</keyword>
<dbReference type="InterPro" id="IPR039608">
    <property type="entry name" value="VQ_1/10"/>
</dbReference>
<gene>
    <name evidence="3" type="ORF">QVD17_05524</name>
</gene>
<proteinExistence type="predicted"/>
<organism evidence="3 4">
    <name type="scientific">Tagetes erecta</name>
    <name type="common">African marigold</name>
    <dbReference type="NCBI Taxonomy" id="13708"/>
    <lineage>
        <taxon>Eukaryota</taxon>
        <taxon>Viridiplantae</taxon>
        <taxon>Streptophyta</taxon>
        <taxon>Embryophyta</taxon>
        <taxon>Tracheophyta</taxon>
        <taxon>Spermatophyta</taxon>
        <taxon>Magnoliopsida</taxon>
        <taxon>eudicotyledons</taxon>
        <taxon>Gunneridae</taxon>
        <taxon>Pentapetalae</taxon>
        <taxon>asterids</taxon>
        <taxon>campanulids</taxon>
        <taxon>Asterales</taxon>
        <taxon>Asteraceae</taxon>
        <taxon>Asteroideae</taxon>
        <taxon>Heliantheae alliance</taxon>
        <taxon>Tageteae</taxon>
        <taxon>Tagetes</taxon>
    </lineage>
</organism>
<evidence type="ECO:0000313" key="4">
    <source>
        <dbReference type="Proteomes" id="UP001229421"/>
    </source>
</evidence>
<evidence type="ECO:0000256" key="1">
    <source>
        <dbReference type="SAM" id="MobiDB-lite"/>
    </source>
</evidence>
<dbReference type="Pfam" id="PF05678">
    <property type="entry name" value="VQ"/>
    <property type="match status" value="1"/>
</dbReference>